<dbReference type="PROSITE" id="PS00028">
    <property type="entry name" value="ZINC_FINGER_C2H2_1"/>
    <property type="match status" value="3"/>
</dbReference>
<keyword evidence="6" id="KW-0539">Nucleus</keyword>
<keyword evidence="3" id="KW-0677">Repeat</keyword>
<accession>B4P7L8</accession>
<dbReference type="EMBL" id="CM000158">
    <property type="protein sequence ID" value="KRJ98878.1"/>
    <property type="molecule type" value="Genomic_DNA"/>
</dbReference>
<dbReference type="EMBL" id="CM000158">
    <property type="protein sequence ID" value="EDW90053.1"/>
    <property type="molecule type" value="Genomic_DNA"/>
</dbReference>
<feature type="domain" description="C2H2-type" evidence="9">
    <location>
        <begin position="493"/>
        <end position="522"/>
    </location>
</feature>
<evidence type="ECO:0000256" key="4">
    <source>
        <dbReference type="ARBA" id="ARBA00022771"/>
    </source>
</evidence>
<dbReference type="CDD" id="cd21973">
    <property type="entry name" value="KLF6_7_N-like"/>
    <property type="match status" value="1"/>
</dbReference>
<dbReference type="KEGG" id="dya:Dyak_GE13058"/>
<dbReference type="HOGENOM" id="CLU_487692_0_0_1"/>
<reference evidence="10 12" key="3">
    <citation type="journal article" date="2007" name="PLoS Biol.">
        <title>Principles of genome evolution in the Drosophila melanogaster species group.</title>
        <authorList>
            <person name="Ranz J.M."/>
            <person name="Maurin D."/>
            <person name="Chan Y.S."/>
            <person name="von Grotthuss M."/>
            <person name="Hillier L.W."/>
            <person name="Roote J."/>
            <person name="Ashburner M."/>
            <person name="Bergman C.M."/>
        </authorList>
    </citation>
    <scope>NUCLEOTIDE SEQUENCE [LARGE SCALE GENOMIC DNA]</scope>
    <source>
        <strain evidence="10">Tai18E2</strain>
        <strain evidence="12">Tai18E2 / Tucson 14021-0261.01</strain>
    </source>
</reference>
<feature type="compositionally biased region" description="Low complexity" evidence="8">
    <location>
        <begin position="138"/>
        <end position="151"/>
    </location>
</feature>
<protein>
    <submittedName>
        <fullName evidence="10">Uncharacterized protein, isoform A</fullName>
    </submittedName>
    <submittedName>
        <fullName evidence="11">Uncharacterized protein, isoform B</fullName>
    </submittedName>
</protein>
<feature type="compositionally biased region" description="Low complexity" evidence="8">
    <location>
        <begin position="278"/>
        <end position="287"/>
    </location>
</feature>
<dbReference type="InterPro" id="IPR013087">
    <property type="entry name" value="Znf_C2H2_type"/>
</dbReference>
<feature type="compositionally biased region" description="Low complexity" evidence="8">
    <location>
        <begin position="158"/>
        <end position="183"/>
    </location>
</feature>
<dbReference type="PROSITE" id="PS50157">
    <property type="entry name" value="ZINC_FINGER_C2H2_2"/>
    <property type="match status" value="3"/>
</dbReference>
<reference evidence="10 12" key="2">
    <citation type="journal article" date="2007" name="Nature">
        <title>Evolution of genes and genomes on the Drosophila phylogeny.</title>
        <authorList>
            <consortium name="Drosophila 12 Genomes Consortium"/>
            <person name="Clark A.G."/>
            <person name="Eisen M.B."/>
            <person name="Smith D.R."/>
            <person name="Bergman C.M."/>
            <person name="Oliver B."/>
            <person name="Markow T.A."/>
            <person name="Kaufman T.C."/>
            <person name="Kellis M."/>
            <person name="Gelbart W."/>
            <person name="Iyer V.N."/>
            <person name="Pollard D.A."/>
            <person name="Sackton T.B."/>
            <person name="Larracuente A.M."/>
            <person name="Singh N.D."/>
            <person name="Abad J.P."/>
            <person name="Abt D.N."/>
            <person name="Adryan B."/>
            <person name="Aguade M."/>
            <person name="Akashi H."/>
            <person name="Anderson W.W."/>
            <person name="Aquadro C.F."/>
            <person name="Ardell D.H."/>
            <person name="Arguello R."/>
            <person name="Artieri C.G."/>
            <person name="Barbash D.A."/>
            <person name="Barker D."/>
            <person name="Barsanti P."/>
            <person name="Batterham P."/>
            <person name="Batzoglou S."/>
            <person name="Begun D."/>
            <person name="Bhutkar A."/>
            <person name="Blanco E."/>
            <person name="Bosak S.A."/>
            <person name="Bradley R.K."/>
            <person name="Brand A.D."/>
            <person name="Brent M.R."/>
            <person name="Brooks A.N."/>
            <person name="Brown R.H."/>
            <person name="Butlin R.K."/>
            <person name="Caggese C."/>
            <person name="Calvi B.R."/>
            <person name="Bernardo de Carvalho A."/>
            <person name="Caspi A."/>
            <person name="Castrezana S."/>
            <person name="Celniker S.E."/>
            <person name="Chang J.L."/>
            <person name="Chapple C."/>
            <person name="Chatterji S."/>
            <person name="Chinwalla A."/>
            <person name="Civetta A."/>
            <person name="Clifton S.W."/>
            <person name="Comeron J.M."/>
            <person name="Costello J.C."/>
            <person name="Coyne J.A."/>
            <person name="Daub J."/>
            <person name="David R.G."/>
            <person name="Delcher A.L."/>
            <person name="Delehaunty K."/>
            <person name="Do C.B."/>
            <person name="Ebling H."/>
            <person name="Edwards K."/>
            <person name="Eickbush T."/>
            <person name="Evans J.D."/>
            <person name="Filipski A."/>
            <person name="Findeiss S."/>
            <person name="Freyhult E."/>
            <person name="Fulton L."/>
            <person name="Fulton R."/>
            <person name="Garcia A.C."/>
            <person name="Gardiner A."/>
            <person name="Garfield D.A."/>
            <person name="Garvin B.E."/>
            <person name="Gibson G."/>
            <person name="Gilbert D."/>
            <person name="Gnerre S."/>
            <person name="Godfrey J."/>
            <person name="Good R."/>
            <person name="Gotea V."/>
            <person name="Gravely B."/>
            <person name="Greenberg A.J."/>
            <person name="Griffiths-Jones S."/>
            <person name="Gross S."/>
            <person name="Guigo R."/>
            <person name="Gustafson E.A."/>
            <person name="Haerty W."/>
            <person name="Hahn M.W."/>
            <person name="Halligan D.L."/>
            <person name="Halpern A.L."/>
            <person name="Halter G.M."/>
            <person name="Han M.V."/>
            <person name="Heger A."/>
            <person name="Hillier L."/>
            <person name="Hinrichs A.S."/>
            <person name="Holmes I."/>
            <person name="Hoskins R.A."/>
            <person name="Hubisz M.J."/>
            <person name="Hultmark D."/>
            <person name="Huntley M.A."/>
            <person name="Jaffe D.B."/>
            <person name="Jagadeeshan S."/>
            <person name="Jeck W.R."/>
            <person name="Johnson J."/>
            <person name="Jones C.D."/>
            <person name="Jordan W.C."/>
            <person name="Karpen G.H."/>
            <person name="Kataoka E."/>
            <person name="Keightley P.D."/>
            <person name="Kheradpour P."/>
            <person name="Kirkness E.F."/>
            <person name="Koerich L.B."/>
            <person name="Kristiansen K."/>
            <person name="Kudrna D."/>
            <person name="Kulathinal R.J."/>
            <person name="Kumar S."/>
            <person name="Kwok R."/>
            <person name="Lander E."/>
            <person name="Langley C.H."/>
            <person name="Lapoint R."/>
            <person name="Lazzaro B.P."/>
            <person name="Lee S.J."/>
            <person name="Levesque L."/>
            <person name="Li R."/>
            <person name="Lin C.F."/>
            <person name="Lin M.F."/>
            <person name="Lindblad-Toh K."/>
            <person name="Llopart A."/>
            <person name="Long M."/>
            <person name="Low L."/>
            <person name="Lozovsky E."/>
            <person name="Lu J."/>
            <person name="Luo M."/>
            <person name="Machado C.A."/>
            <person name="Makalowski W."/>
            <person name="Marzo M."/>
            <person name="Matsuda M."/>
            <person name="Matzkin L."/>
            <person name="McAllister B."/>
            <person name="McBride C.S."/>
            <person name="McKernan B."/>
            <person name="McKernan K."/>
            <person name="Mendez-Lago M."/>
            <person name="Minx P."/>
            <person name="Mollenhauer M.U."/>
            <person name="Montooth K."/>
            <person name="Mount S.M."/>
            <person name="Mu X."/>
            <person name="Myers E."/>
            <person name="Negre B."/>
            <person name="Newfeld S."/>
            <person name="Nielsen R."/>
            <person name="Noor M.A."/>
            <person name="O'Grady P."/>
            <person name="Pachter L."/>
            <person name="Papaceit M."/>
            <person name="Parisi M.J."/>
            <person name="Parisi M."/>
            <person name="Parts L."/>
            <person name="Pedersen J.S."/>
            <person name="Pesole G."/>
            <person name="Phillippy A.M."/>
            <person name="Ponting C.P."/>
            <person name="Pop M."/>
            <person name="Porcelli D."/>
            <person name="Powell J.R."/>
            <person name="Prohaska S."/>
            <person name="Pruitt K."/>
            <person name="Puig M."/>
            <person name="Quesneville H."/>
            <person name="Ram K.R."/>
            <person name="Rand D."/>
            <person name="Rasmussen M.D."/>
            <person name="Reed L.K."/>
            <person name="Reenan R."/>
            <person name="Reily A."/>
            <person name="Remington K.A."/>
            <person name="Rieger T.T."/>
            <person name="Ritchie M.G."/>
            <person name="Robin C."/>
            <person name="Rogers Y.H."/>
            <person name="Rohde C."/>
            <person name="Rozas J."/>
            <person name="Rubenfield M.J."/>
            <person name="Ruiz A."/>
            <person name="Russo S."/>
            <person name="Salzberg S.L."/>
            <person name="Sanchez-Gracia A."/>
            <person name="Saranga D.J."/>
            <person name="Sato H."/>
            <person name="Schaeffer S.W."/>
            <person name="Schatz M.C."/>
            <person name="Schlenke T."/>
            <person name="Schwartz R."/>
            <person name="Segarra C."/>
            <person name="Singh R.S."/>
            <person name="Sirot L."/>
            <person name="Sirota M."/>
            <person name="Sisneros N.B."/>
            <person name="Smith C.D."/>
            <person name="Smith T.F."/>
            <person name="Spieth J."/>
            <person name="Stage D.E."/>
            <person name="Stark A."/>
            <person name="Stephan W."/>
            <person name="Strausberg R.L."/>
            <person name="Strempel S."/>
            <person name="Sturgill D."/>
            <person name="Sutton G."/>
            <person name="Sutton G.G."/>
            <person name="Tao W."/>
            <person name="Teichmann S."/>
            <person name="Tobari Y.N."/>
            <person name="Tomimura Y."/>
            <person name="Tsolas J.M."/>
            <person name="Valente V.L."/>
            <person name="Venter E."/>
            <person name="Venter J.C."/>
            <person name="Vicario S."/>
            <person name="Vieira F.G."/>
            <person name="Vilella A.J."/>
            <person name="Villasante A."/>
            <person name="Walenz B."/>
            <person name="Wang J."/>
            <person name="Wasserman M."/>
            <person name="Watts T."/>
            <person name="Wilson D."/>
            <person name="Wilson R.K."/>
            <person name="Wing R.A."/>
            <person name="Wolfner M.F."/>
            <person name="Wong A."/>
            <person name="Wong G.K."/>
            <person name="Wu C.I."/>
            <person name="Wu G."/>
            <person name="Yamamoto D."/>
            <person name="Yang H.P."/>
            <person name="Yang S.P."/>
            <person name="Yorke J.A."/>
            <person name="Yoshida K."/>
            <person name="Zdobnov E."/>
            <person name="Zhang P."/>
            <person name="Zhang Y."/>
            <person name="Zimin A.V."/>
            <person name="Baldwin J."/>
            <person name="Abdouelleil A."/>
            <person name="Abdulkadir J."/>
            <person name="Abebe A."/>
            <person name="Abera B."/>
            <person name="Abreu J."/>
            <person name="Acer S.C."/>
            <person name="Aftuck L."/>
            <person name="Alexander A."/>
            <person name="An P."/>
            <person name="Anderson E."/>
            <person name="Anderson S."/>
            <person name="Arachi H."/>
            <person name="Azer M."/>
            <person name="Bachantsang P."/>
            <person name="Barry A."/>
            <person name="Bayul T."/>
            <person name="Berlin A."/>
            <person name="Bessette D."/>
            <person name="Bloom T."/>
            <person name="Blye J."/>
            <person name="Boguslavskiy L."/>
            <person name="Bonnet C."/>
            <person name="Boukhgalter B."/>
            <person name="Bourzgui I."/>
            <person name="Brown A."/>
            <person name="Cahill P."/>
            <person name="Channer S."/>
            <person name="Cheshatsang Y."/>
            <person name="Chuda L."/>
            <person name="Citroen M."/>
            <person name="Collymore A."/>
            <person name="Cooke P."/>
            <person name="Costello M."/>
            <person name="D'Aco K."/>
            <person name="Daza R."/>
            <person name="De Haan G."/>
            <person name="DeGray S."/>
            <person name="DeMaso C."/>
            <person name="Dhargay N."/>
            <person name="Dooley K."/>
            <person name="Dooley E."/>
            <person name="Doricent M."/>
            <person name="Dorje P."/>
            <person name="Dorjee K."/>
            <person name="Dupes A."/>
            <person name="Elong R."/>
            <person name="Falk J."/>
            <person name="Farina A."/>
            <person name="Faro S."/>
            <person name="Ferguson D."/>
            <person name="Fisher S."/>
            <person name="Foley C.D."/>
            <person name="Franke A."/>
            <person name="Friedrich D."/>
            <person name="Gadbois L."/>
            <person name="Gearin G."/>
            <person name="Gearin C.R."/>
            <person name="Giannoukos G."/>
            <person name="Goode T."/>
            <person name="Graham J."/>
            <person name="Grandbois E."/>
            <person name="Grewal S."/>
            <person name="Gyaltsen K."/>
            <person name="Hafez N."/>
            <person name="Hagos B."/>
            <person name="Hall J."/>
            <person name="Henson C."/>
            <person name="Hollinger A."/>
            <person name="Honan T."/>
            <person name="Huard M.D."/>
            <person name="Hughes L."/>
            <person name="Hurhula B."/>
            <person name="Husby M.E."/>
            <person name="Kamat A."/>
            <person name="Kanga B."/>
            <person name="Kashin S."/>
            <person name="Khazanovich D."/>
            <person name="Kisner P."/>
            <person name="Lance K."/>
            <person name="Lara M."/>
            <person name="Lee W."/>
            <person name="Lennon N."/>
            <person name="Letendre F."/>
            <person name="LeVine R."/>
            <person name="Lipovsky A."/>
            <person name="Liu X."/>
            <person name="Liu J."/>
            <person name="Liu S."/>
            <person name="Lokyitsang T."/>
            <person name="Lokyitsang Y."/>
            <person name="Lubonja R."/>
            <person name="Lui A."/>
            <person name="MacDonald P."/>
            <person name="Magnisalis V."/>
            <person name="Maru K."/>
            <person name="Matthews C."/>
            <person name="McCusker W."/>
            <person name="McDonough S."/>
            <person name="Mehta T."/>
            <person name="Meldrim J."/>
            <person name="Meneus L."/>
            <person name="Mihai O."/>
            <person name="Mihalev A."/>
            <person name="Mihova T."/>
            <person name="Mittelman R."/>
            <person name="Mlenga V."/>
            <person name="Montmayeur A."/>
            <person name="Mulrain L."/>
            <person name="Navidi A."/>
            <person name="Naylor J."/>
            <person name="Negash T."/>
            <person name="Nguyen T."/>
            <person name="Nguyen N."/>
            <person name="Nicol R."/>
            <person name="Norbu C."/>
            <person name="Norbu N."/>
            <person name="Novod N."/>
            <person name="O'Neill B."/>
            <person name="Osman S."/>
            <person name="Markiewicz E."/>
            <person name="Oyono O.L."/>
            <person name="Patti C."/>
            <person name="Phunkhang P."/>
            <person name="Pierre F."/>
            <person name="Priest M."/>
            <person name="Raghuraman S."/>
            <person name="Rege F."/>
            <person name="Reyes R."/>
            <person name="Rise C."/>
            <person name="Rogov P."/>
            <person name="Ross K."/>
            <person name="Ryan E."/>
            <person name="Settipalli S."/>
            <person name="Shea T."/>
            <person name="Sherpa N."/>
            <person name="Shi L."/>
            <person name="Shih D."/>
            <person name="Sparrow T."/>
            <person name="Spaulding J."/>
            <person name="Stalker J."/>
            <person name="Stange-Thomann N."/>
            <person name="Stavropoulos S."/>
            <person name="Stone C."/>
            <person name="Strader C."/>
            <person name="Tesfaye S."/>
            <person name="Thomson T."/>
            <person name="Thoulutsang Y."/>
            <person name="Thoulutsang D."/>
            <person name="Topham K."/>
            <person name="Topping I."/>
            <person name="Tsamla T."/>
            <person name="Vassiliev H."/>
            <person name="Vo A."/>
            <person name="Wangchuk T."/>
            <person name="Wangdi T."/>
            <person name="Weiand M."/>
            <person name="Wilkinson J."/>
            <person name="Wilson A."/>
            <person name="Yadav S."/>
            <person name="Young G."/>
            <person name="Yu Q."/>
            <person name="Zembek L."/>
            <person name="Zhong D."/>
            <person name="Zimmer A."/>
            <person name="Zwirko Z."/>
            <person name="Jaffe D.B."/>
            <person name="Alvarez P."/>
            <person name="Brockman W."/>
            <person name="Butler J."/>
            <person name="Chin C."/>
            <person name="Gnerre S."/>
            <person name="Grabherr M."/>
            <person name="Kleber M."/>
            <person name="Mauceli E."/>
            <person name="MacCallum I."/>
        </authorList>
    </citation>
    <scope>NUCLEOTIDE SEQUENCE [LARGE SCALE GENOMIC DNA]</scope>
    <source>
        <strain evidence="10">Tai18E2</strain>
        <strain evidence="12">Tai18E2 / Tucson 14021-0261.01</strain>
    </source>
</reference>
<evidence type="ECO:0000256" key="2">
    <source>
        <dbReference type="ARBA" id="ARBA00022723"/>
    </source>
</evidence>
<evidence type="ECO:0000259" key="9">
    <source>
        <dbReference type="PROSITE" id="PS50157"/>
    </source>
</evidence>
<keyword evidence="5" id="KW-0862">Zinc</keyword>
<feature type="region of interest" description="Disordered" evidence="8">
    <location>
        <begin position="138"/>
        <end position="183"/>
    </location>
</feature>
<evidence type="ECO:0000256" key="3">
    <source>
        <dbReference type="ARBA" id="ARBA00022737"/>
    </source>
</evidence>
<keyword evidence="12" id="KW-1185">Reference proteome</keyword>
<feature type="domain" description="C2H2-type" evidence="9">
    <location>
        <begin position="553"/>
        <end position="576"/>
    </location>
</feature>
<dbReference type="SUPFAM" id="SSF57667">
    <property type="entry name" value="beta-beta-alpha zinc fingers"/>
    <property type="match status" value="2"/>
</dbReference>
<dbReference type="GO" id="GO:0005634">
    <property type="term" value="C:nucleus"/>
    <property type="evidence" value="ECO:0007669"/>
    <property type="project" value="UniProtKB-SubCell"/>
</dbReference>
<proteinExistence type="predicted"/>
<dbReference type="Pfam" id="PF00096">
    <property type="entry name" value="zf-C2H2"/>
    <property type="match status" value="3"/>
</dbReference>
<dbReference type="GO" id="GO:0035185">
    <property type="term" value="P:preblastoderm mitotic cell cycle"/>
    <property type="evidence" value="ECO:0007669"/>
    <property type="project" value="EnsemblMetazoa"/>
</dbReference>
<feature type="region of interest" description="Disordered" evidence="8">
    <location>
        <begin position="434"/>
        <end position="489"/>
    </location>
</feature>
<keyword evidence="4 7" id="KW-0863">Zinc-finger</keyword>
<dbReference type="AlphaFoldDB" id="B4P7L8"/>
<dbReference type="SMART" id="SM00355">
    <property type="entry name" value="ZnF_C2H2"/>
    <property type="match status" value="3"/>
</dbReference>
<evidence type="ECO:0000313" key="12">
    <source>
        <dbReference type="Proteomes" id="UP000002282"/>
    </source>
</evidence>
<dbReference type="PANTHER" id="PTHR23235:SF150">
    <property type="entry name" value="KRUEPPEL-LIKE FACTOR LUNA"/>
    <property type="match status" value="1"/>
</dbReference>
<dbReference type="GO" id="GO:0000978">
    <property type="term" value="F:RNA polymerase II cis-regulatory region sequence-specific DNA binding"/>
    <property type="evidence" value="ECO:0007669"/>
    <property type="project" value="TreeGrafter"/>
</dbReference>
<dbReference type="eggNOG" id="KOG1721">
    <property type="taxonomic scope" value="Eukaryota"/>
</dbReference>
<dbReference type="SMR" id="B4P7L8"/>
<evidence type="ECO:0000313" key="11">
    <source>
        <dbReference type="EMBL" id="KRJ98878.1"/>
    </source>
</evidence>
<feature type="domain" description="C2H2-type" evidence="9">
    <location>
        <begin position="523"/>
        <end position="552"/>
    </location>
</feature>
<dbReference type="PANTHER" id="PTHR23235">
    <property type="entry name" value="KRUEPPEL-LIKE TRANSCRIPTION FACTOR"/>
    <property type="match status" value="1"/>
</dbReference>
<dbReference type="FunFam" id="3.30.160.60:FF:000624">
    <property type="entry name" value="zinc finger protein 697"/>
    <property type="match status" value="1"/>
</dbReference>
<evidence type="ECO:0000256" key="6">
    <source>
        <dbReference type="ARBA" id="ARBA00023242"/>
    </source>
</evidence>
<sequence>MDILPSGNIFSELERICTTGYYSSQPSIEDQWQQTCYELERYLRDEPKLQKKMHSNLDNPWDIFSTQARLLEELKIKDQHLDTISTTSSVSSNCSGASWDSNGSQALSCSVLVKQERIDEEDDDVGCDDKLSVLLAAPPSAISPNPSIGSAGNMTPTSISHSSSISSSNSSSNSNSNSNSIGNGITTSSSSHILASPLSSLGSGSTITVSSRNSSAPGIKVRVVQAKSHPGSSARMHLGHVQDFVLPTLTPPSSPESNLRNHNYAQQLEANDLAALIQQQQQQQQQQSHPQPSNSTPATAILRFTSQSSPTMTQLQQQQQQLAVQHLSISPQALGHCNTGSNSPKSSSSSHSSNSSNSSSSSSHSSSSSNSISSSSGSGSSDQPTHSNIPRSTIVRLTTANGKPGAAGISLARVIQMQNNGNANVAAVLSAAANSSSSNTNGSSNTSSNSNTATPQQQVLSQRAEKSANGSSKPHHPRQHHSDHSPDAKRRIHKCQFLGCKKVYTKSSHLKAHQRTHTGEKPYKCSWEGCEWRFARSDELTRHYRKHTGAKPFKCRNCDRCFSRSDHLALHMKRHM</sequence>
<dbReference type="FunFam" id="3.30.160.60:FF:000018">
    <property type="entry name" value="Krueppel-like factor 15"/>
    <property type="match status" value="1"/>
</dbReference>
<keyword evidence="2" id="KW-0479">Metal-binding</keyword>
<evidence type="ECO:0000256" key="8">
    <source>
        <dbReference type="SAM" id="MobiDB-lite"/>
    </source>
</evidence>
<feature type="compositionally biased region" description="Low complexity" evidence="8">
    <location>
        <begin position="341"/>
        <end position="381"/>
    </location>
</feature>
<evidence type="ECO:0000256" key="5">
    <source>
        <dbReference type="ARBA" id="ARBA00022833"/>
    </source>
</evidence>
<reference evidence="10" key="1">
    <citation type="submission" date="2006-01" db="EMBL/GenBank/DDBJ databases">
        <title>The Genome of Drosophila yakuba.</title>
        <authorList>
            <consortium name="The Drosophila yakuba Sequencing Consortium"/>
        </authorList>
    </citation>
    <scope>NUCLEOTIDE SEQUENCE</scope>
    <source>
        <strain evidence="10">Tai18E2</strain>
    </source>
</reference>
<dbReference type="GO" id="GO:0000981">
    <property type="term" value="F:DNA-binding transcription factor activity, RNA polymerase II-specific"/>
    <property type="evidence" value="ECO:0007669"/>
    <property type="project" value="TreeGrafter"/>
</dbReference>
<feature type="compositionally biased region" description="Basic and acidic residues" evidence="8">
    <location>
        <begin position="480"/>
        <end position="489"/>
    </location>
</feature>
<feature type="compositionally biased region" description="Polar residues" evidence="8">
    <location>
        <begin position="288"/>
        <end position="297"/>
    </location>
</feature>
<dbReference type="Gene3D" id="3.30.160.60">
    <property type="entry name" value="Classic Zinc Finger"/>
    <property type="match status" value="3"/>
</dbReference>
<feature type="compositionally biased region" description="Polar residues" evidence="8">
    <location>
        <begin position="382"/>
        <end position="394"/>
    </location>
</feature>
<evidence type="ECO:0000313" key="10">
    <source>
        <dbReference type="EMBL" id="EDW90053.1"/>
    </source>
</evidence>
<dbReference type="OMA" id="NHNNIPR"/>
<reference evidence="10" key="4">
    <citation type="submission" date="2015-11" db="EMBL/GenBank/DDBJ databases">
        <authorList>
            <consortium name="FlyBase"/>
        </authorList>
    </citation>
    <scope>NUCLEOTIDE SEQUENCE</scope>
    <source>
        <strain evidence="10">Tai18E2</strain>
    </source>
</reference>
<dbReference type="FunFam" id="3.30.160.60:FF:000021">
    <property type="entry name" value="Basic krueppel-like factor 3"/>
    <property type="match status" value="1"/>
</dbReference>
<name>B4P7L8_DROYA</name>
<comment type="subcellular location">
    <subcellularLocation>
        <location evidence="1">Nucleus</location>
    </subcellularLocation>
</comment>
<organism evidence="10 12">
    <name type="scientific">Drosophila yakuba</name>
    <name type="common">Fruit fly</name>
    <dbReference type="NCBI Taxonomy" id="7245"/>
    <lineage>
        <taxon>Eukaryota</taxon>
        <taxon>Metazoa</taxon>
        <taxon>Ecdysozoa</taxon>
        <taxon>Arthropoda</taxon>
        <taxon>Hexapoda</taxon>
        <taxon>Insecta</taxon>
        <taxon>Pterygota</taxon>
        <taxon>Neoptera</taxon>
        <taxon>Endopterygota</taxon>
        <taxon>Diptera</taxon>
        <taxon>Brachycera</taxon>
        <taxon>Muscomorpha</taxon>
        <taxon>Ephydroidea</taxon>
        <taxon>Drosophilidae</taxon>
        <taxon>Drosophila</taxon>
        <taxon>Sophophora</taxon>
    </lineage>
</organism>
<dbReference type="Proteomes" id="UP000002282">
    <property type="component" value="Chromosome 2R"/>
</dbReference>
<gene>
    <name evidence="10" type="primary">Dyak\GE13058</name>
    <name evidence="10" type="ORF">Dyak_GE13058</name>
</gene>
<feature type="region of interest" description="Disordered" evidence="8">
    <location>
        <begin position="333"/>
        <end position="394"/>
    </location>
</feature>
<evidence type="ECO:0000256" key="7">
    <source>
        <dbReference type="PROSITE-ProRule" id="PRU00042"/>
    </source>
</evidence>
<feature type="compositionally biased region" description="Low complexity" evidence="8">
    <location>
        <begin position="434"/>
        <end position="454"/>
    </location>
</feature>
<dbReference type="GO" id="GO:0000070">
    <property type="term" value="P:mitotic sister chromatid segregation"/>
    <property type="evidence" value="ECO:0007669"/>
    <property type="project" value="EnsemblMetazoa"/>
</dbReference>
<feature type="region of interest" description="Disordered" evidence="8">
    <location>
        <begin position="277"/>
        <end position="297"/>
    </location>
</feature>
<dbReference type="OrthoDB" id="4748970at2759"/>
<dbReference type="GO" id="GO:0008270">
    <property type="term" value="F:zinc ion binding"/>
    <property type="evidence" value="ECO:0007669"/>
    <property type="project" value="UniProtKB-KW"/>
</dbReference>
<evidence type="ECO:0000256" key="1">
    <source>
        <dbReference type="ARBA" id="ARBA00004123"/>
    </source>
</evidence>
<dbReference type="InterPro" id="IPR036236">
    <property type="entry name" value="Znf_C2H2_sf"/>
</dbReference>